<reference evidence="3 4" key="1">
    <citation type="journal article" date="2018" name="Front. Microbiol.">
        <title>Hydrolytic Capabilities as a Key to Environmental Success: Chitinolytic and Cellulolytic Acidobacteria From Acidic Sub-arctic Soils and Boreal Peatlands.</title>
        <authorList>
            <person name="Belova S.E."/>
            <person name="Ravin N.V."/>
            <person name="Pankratov T.A."/>
            <person name="Rakitin A.L."/>
            <person name="Ivanova A.A."/>
            <person name="Beletsky A.V."/>
            <person name="Mardanov A.V."/>
            <person name="Sinninghe Damste J.S."/>
            <person name="Dedysh S.N."/>
        </authorList>
    </citation>
    <scope>NUCLEOTIDE SEQUENCE [LARGE SCALE GENOMIC DNA]</scope>
    <source>
        <strain evidence="3 4">SBC82</strain>
    </source>
</reference>
<dbReference type="CDD" id="cd08566">
    <property type="entry name" value="GDPD_AtGDE_like"/>
    <property type="match status" value="1"/>
</dbReference>
<dbReference type="PANTHER" id="PTHR46211:SF1">
    <property type="entry name" value="GLYCEROPHOSPHODIESTER PHOSPHODIESTERASE, CYTOPLASMIC"/>
    <property type="match status" value="1"/>
</dbReference>
<dbReference type="Pfam" id="PF13646">
    <property type="entry name" value="HEAT_2"/>
    <property type="match status" value="2"/>
</dbReference>
<dbReference type="GO" id="GO:0008081">
    <property type="term" value="F:phosphoric diester hydrolase activity"/>
    <property type="evidence" value="ECO:0007669"/>
    <property type="project" value="InterPro"/>
</dbReference>
<dbReference type="InterPro" id="IPR016024">
    <property type="entry name" value="ARM-type_fold"/>
</dbReference>
<dbReference type="SMART" id="SM00567">
    <property type="entry name" value="EZ_HEAT"/>
    <property type="match status" value="4"/>
</dbReference>
<dbReference type="KEGG" id="abas:ACPOL_1920"/>
<proteinExistence type="predicted"/>
<dbReference type="InterPro" id="IPR017946">
    <property type="entry name" value="PLC-like_Pdiesterase_TIM-brl"/>
</dbReference>
<dbReference type="EMBL" id="CP030840">
    <property type="protein sequence ID" value="AXC11256.1"/>
    <property type="molecule type" value="Genomic_DNA"/>
</dbReference>
<name>A0A2Z5FY09_9BACT</name>
<dbReference type="InterPro" id="IPR011989">
    <property type="entry name" value="ARM-like"/>
</dbReference>
<dbReference type="InterPro" id="IPR030395">
    <property type="entry name" value="GP_PDE_dom"/>
</dbReference>
<dbReference type="PROSITE" id="PS51704">
    <property type="entry name" value="GP_PDE"/>
    <property type="match status" value="1"/>
</dbReference>
<feature type="domain" description="GP-PDE" evidence="2">
    <location>
        <begin position="27"/>
        <end position="136"/>
    </location>
</feature>
<keyword evidence="1" id="KW-0732">Signal</keyword>
<gene>
    <name evidence="3" type="ORF">ACPOL_1920</name>
</gene>
<dbReference type="Gene3D" id="3.20.20.190">
    <property type="entry name" value="Phosphatidylinositol (PI) phosphodiesterase"/>
    <property type="match status" value="1"/>
</dbReference>
<feature type="chain" id="PRO_5016424771" evidence="1">
    <location>
        <begin position="20"/>
        <end position="588"/>
    </location>
</feature>
<keyword evidence="4" id="KW-1185">Reference proteome</keyword>
<evidence type="ECO:0000313" key="3">
    <source>
        <dbReference type="EMBL" id="AXC11256.1"/>
    </source>
</evidence>
<sequence>MKQFFAVLFIVLAATVSQAGTLLPGSVQLRCHRTANEDVPENTLESLEQAALLGCNVVEIDLRRTLGGEIVLNHDGILERLTDGVGETEKSYYEDLELRDAGSWMGERFAGMHIVLFEDALRMARRLDVRLVLDIKTKGIGLSVLEVVRHEGMLERVQFGGQWSDVKQIYPDAKDVGDGTVWVQPGITETEVRQYHLKGKSVVANFSANEHEMDLPAMKAAVVAGVDAINVDYPRLGADAVGRPVEHKLQELSEQADNCASDGRVKAILQLSRYRGLPLQNDFARWLSDGDDHVSRAAAVALVTARPRTPISAFTKALRSQDADARANAAWALGMLEAPASTLLPLLHDQDPAVLQAALMALSRAPGDAPAEALLPMLSHGDPAVRGAAAMALAKHQPEIAIRDIPPRLRVEMSSERVIYDDRIKRGKAPFTPSETDALTASFRCQMKMVQAISMLKGTDAMQVLEELAFRSDKDFAQVNATVAAFDMWDRIGGDPRPAVEALGSADNDVAERAEWMLVQGGPAVLPEVRKALANDSAQVRERAIQVLAWQGDPEALDALKTLSKNHPAQEHLALWAIAKIEMLHPKV</sequence>
<evidence type="ECO:0000313" key="4">
    <source>
        <dbReference type="Proteomes" id="UP000253606"/>
    </source>
</evidence>
<dbReference type="AlphaFoldDB" id="A0A2Z5FY09"/>
<dbReference type="Pfam" id="PF03009">
    <property type="entry name" value="GDPD"/>
    <property type="match status" value="1"/>
</dbReference>
<dbReference type="Proteomes" id="UP000253606">
    <property type="component" value="Chromosome"/>
</dbReference>
<accession>A0A2Z5FY09</accession>
<dbReference type="SUPFAM" id="SSF51695">
    <property type="entry name" value="PLC-like phosphodiesterases"/>
    <property type="match status" value="1"/>
</dbReference>
<dbReference type="InterPro" id="IPR004155">
    <property type="entry name" value="PBS_lyase_HEAT"/>
</dbReference>
<evidence type="ECO:0000256" key="1">
    <source>
        <dbReference type="SAM" id="SignalP"/>
    </source>
</evidence>
<feature type="signal peptide" evidence="1">
    <location>
        <begin position="1"/>
        <end position="19"/>
    </location>
</feature>
<organism evidence="3 4">
    <name type="scientific">Acidisarcina polymorpha</name>
    <dbReference type="NCBI Taxonomy" id="2211140"/>
    <lineage>
        <taxon>Bacteria</taxon>
        <taxon>Pseudomonadati</taxon>
        <taxon>Acidobacteriota</taxon>
        <taxon>Terriglobia</taxon>
        <taxon>Terriglobales</taxon>
        <taxon>Acidobacteriaceae</taxon>
        <taxon>Acidisarcina</taxon>
    </lineage>
</organism>
<dbReference type="RefSeq" id="WP_114206723.1">
    <property type="nucleotide sequence ID" value="NZ_CP030840.1"/>
</dbReference>
<dbReference type="PANTHER" id="PTHR46211">
    <property type="entry name" value="GLYCEROPHOSPHORYL DIESTER PHOSPHODIESTERASE"/>
    <property type="match status" value="1"/>
</dbReference>
<protein>
    <submittedName>
        <fullName evidence="3">Glycerophosphoryl diester phosphodiesterase</fullName>
    </submittedName>
</protein>
<evidence type="ECO:0000259" key="2">
    <source>
        <dbReference type="PROSITE" id="PS51704"/>
    </source>
</evidence>
<dbReference type="OrthoDB" id="384721at2"/>
<dbReference type="GO" id="GO:0006629">
    <property type="term" value="P:lipid metabolic process"/>
    <property type="evidence" value="ECO:0007669"/>
    <property type="project" value="InterPro"/>
</dbReference>
<dbReference type="SUPFAM" id="SSF48371">
    <property type="entry name" value="ARM repeat"/>
    <property type="match status" value="2"/>
</dbReference>
<dbReference type="Gene3D" id="1.25.10.10">
    <property type="entry name" value="Leucine-rich Repeat Variant"/>
    <property type="match status" value="2"/>
</dbReference>